<reference evidence="1 2" key="1">
    <citation type="submission" date="2020-10" db="EMBL/GenBank/DDBJ databases">
        <title>The Coptis chinensis genome and diversification of protoberbering-type alkaloids.</title>
        <authorList>
            <person name="Wang B."/>
            <person name="Shu S."/>
            <person name="Song C."/>
            <person name="Liu Y."/>
        </authorList>
    </citation>
    <scope>NUCLEOTIDE SEQUENCE [LARGE SCALE GENOMIC DNA]</scope>
    <source>
        <strain evidence="1">HL-2020</strain>
        <tissue evidence="1">Leaf</tissue>
    </source>
</reference>
<name>A0A835I7Z7_9MAGN</name>
<protein>
    <recommendedName>
        <fullName evidence="3">Plant-specific domain TIGR01615 family protein</fullName>
    </recommendedName>
</protein>
<dbReference type="OrthoDB" id="691424at2759"/>
<dbReference type="PANTHER" id="PTHR31579">
    <property type="entry name" value="OS03G0796600 PROTEIN"/>
    <property type="match status" value="1"/>
</dbReference>
<proteinExistence type="predicted"/>
<dbReference type="PANTHER" id="PTHR31579:SF39">
    <property type="entry name" value="OS01G0973600 PROTEIN"/>
    <property type="match status" value="1"/>
</dbReference>
<keyword evidence="2" id="KW-1185">Reference proteome</keyword>
<dbReference type="Proteomes" id="UP000631114">
    <property type="component" value="Unassembled WGS sequence"/>
</dbReference>
<evidence type="ECO:0008006" key="3">
    <source>
        <dbReference type="Google" id="ProtNLM"/>
    </source>
</evidence>
<dbReference type="EMBL" id="JADFTS010000004">
    <property type="protein sequence ID" value="KAF9611658.1"/>
    <property type="molecule type" value="Genomic_DNA"/>
</dbReference>
<accession>A0A835I7Z7</accession>
<dbReference type="InterPro" id="IPR006502">
    <property type="entry name" value="PDDEXK-like"/>
</dbReference>
<organism evidence="1 2">
    <name type="scientific">Coptis chinensis</name>
    <dbReference type="NCBI Taxonomy" id="261450"/>
    <lineage>
        <taxon>Eukaryota</taxon>
        <taxon>Viridiplantae</taxon>
        <taxon>Streptophyta</taxon>
        <taxon>Embryophyta</taxon>
        <taxon>Tracheophyta</taxon>
        <taxon>Spermatophyta</taxon>
        <taxon>Magnoliopsida</taxon>
        <taxon>Ranunculales</taxon>
        <taxon>Ranunculaceae</taxon>
        <taxon>Coptidoideae</taxon>
        <taxon>Coptis</taxon>
    </lineage>
</organism>
<dbReference type="AlphaFoldDB" id="A0A835I7Z7"/>
<sequence length="309" mass="34965">MDMWWGVKMVGDGERKFVDKIGGGFSHESEHDLALMVSDFLENGSGGADSRYSSDSDHSDNGLSDLAYLAERILHYKRTVDQCESNLLAVVHSLICAINETDLHFVHSGACNARCIRFCLVKLLRSSGYDAAVCVSKWQNCGKVPGGDHEYIDVVTHSDGGGSKRFIIDIDFRSHFEIARAVESYDTVLGSLPVAFVGYLSKLKQLLPVMVEAARSSLKKNSMPFPPWRSLAYLQAKWHSTYQRKISPDEPRTRETTNFSRKQCIGHLWRLKSSLQVEIDAERLLKPLLNDNNQRVKLEKWRHTSFRVL</sequence>
<dbReference type="NCBIfam" id="TIGR01615">
    <property type="entry name" value="A_thal_3542"/>
    <property type="match status" value="1"/>
</dbReference>
<evidence type="ECO:0000313" key="2">
    <source>
        <dbReference type="Proteomes" id="UP000631114"/>
    </source>
</evidence>
<evidence type="ECO:0000313" key="1">
    <source>
        <dbReference type="EMBL" id="KAF9611658.1"/>
    </source>
</evidence>
<comment type="caution">
    <text evidence="1">The sequence shown here is derived from an EMBL/GenBank/DDBJ whole genome shotgun (WGS) entry which is preliminary data.</text>
</comment>
<gene>
    <name evidence="1" type="ORF">IFM89_034129</name>
</gene>
<dbReference type="Pfam" id="PF04720">
    <property type="entry name" value="PDDEXK_6"/>
    <property type="match status" value="1"/>
</dbReference>